<dbReference type="InterPro" id="IPR051417">
    <property type="entry name" value="SDr/BOS_complex"/>
</dbReference>
<organism evidence="6 7">
    <name type="scientific">Meganyctiphanes norvegica</name>
    <name type="common">Northern krill</name>
    <name type="synonym">Thysanopoda norvegica</name>
    <dbReference type="NCBI Taxonomy" id="48144"/>
    <lineage>
        <taxon>Eukaryota</taxon>
        <taxon>Metazoa</taxon>
        <taxon>Ecdysozoa</taxon>
        <taxon>Arthropoda</taxon>
        <taxon>Crustacea</taxon>
        <taxon>Multicrustacea</taxon>
        <taxon>Malacostraca</taxon>
        <taxon>Eumalacostraca</taxon>
        <taxon>Eucarida</taxon>
        <taxon>Euphausiacea</taxon>
        <taxon>Euphausiidae</taxon>
        <taxon>Meganyctiphanes</taxon>
    </lineage>
</organism>
<dbReference type="InterPro" id="IPR056189">
    <property type="entry name" value="NOMO_3rd"/>
</dbReference>
<keyword evidence="7" id="KW-1185">Reference proteome</keyword>
<evidence type="ECO:0000259" key="4">
    <source>
        <dbReference type="Pfam" id="PF22904"/>
    </source>
</evidence>
<accession>A0AAV2RPD6</accession>
<comment type="caution">
    <text evidence="6">The sequence shown here is derived from an EMBL/GenBank/DDBJ whole genome shotgun (WGS) entry which is preliminary data.</text>
</comment>
<evidence type="ECO:0000256" key="2">
    <source>
        <dbReference type="SAM" id="SignalP"/>
    </source>
</evidence>
<evidence type="ECO:0000256" key="1">
    <source>
        <dbReference type="ARBA" id="ARBA00022729"/>
    </source>
</evidence>
<feature type="non-terminal residue" evidence="6">
    <location>
        <position position="1"/>
    </location>
</feature>
<feature type="domain" description="NOMO-like N-terminal beta-sandwich" evidence="3">
    <location>
        <begin position="27"/>
        <end position="110"/>
    </location>
</feature>
<dbReference type="PANTHER" id="PTHR23303">
    <property type="entry name" value="CARBOXYPEPTIDASE REGULATORY REGION-CONTAINING"/>
    <property type="match status" value="1"/>
</dbReference>
<dbReference type="AlphaFoldDB" id="A0AAV2RPD6"/>
<feature type="domain" description="NOMO second beta-sandwich" evidence="4">
    <location>
        <begin position="112"/>
        <end position="199"/>
    </location>
</feature>
<dbReference type="EMBL" id="CAXKWB010027993">
    <property type="protein sequence ID" value="CAL4132988.1"/>
    <property type="molecule type" value="Genomic_DNA"/>
</dbReference>
<protein>
    <submittedName>
        <fullName evidence="6">Uncharacterized protein</fullName>
    </submittedName>
</protein>
<name>A0AAV2RPD6_MEGNR</name>
<keyword evidence="1 2" id="KW-0732">Signal</keyword>
<sequence>SVARTFLLFLTIYIKLCLSDDVLGCGGYVRSDVEINFSQVGIKLFTKQGNLKYETECAPNNGYYFIPLYDKGSYIIKVAPPPGWSFSPEEVALTVDGETDACTLGKDINFHFKGFAVVGKVVSAGSDVGPAGVGVALFRGDNLIQSTETSEGGSYVFTPLSAGKYTVLASHDRWTLLKDKVVVEVADENGDAGSSLVVAGYGLTGRVTTDGQATPGVSFILHAHAETQTVPGCTAGAPSGYKNNGDLVVLCHINSDANGVFNFDTVPTGSYSLTPFFQSEETKYEVIPAVYEVIIANADVALEQPFS</sequence>
<feature type="signal peptide" evidence="2">
    <location>
        <begin position="1"/>
        <end position="19"/>
    </location>
</feature>
<dbReference type="SUPFAM" id="SSF49478">
    <property type="entry name" value="Cna protein B-type domain"/>
    <property type="match status" value="1"/>
</dbReference>
<dbReference type="Pfam" id="PF23193">
    <property type="entry name" value="NOMO_3rd"/>
    <property type="match status" value="1"/>
</dbReference>
<feature type="non-terminal residue" evidence="6">
    <location>
        <position position="307"/>
    </location>
</feature>
<evidence type="ECO:0000259" key="5">
    <source>
        <dbReference type="Pfam" id="PF23193"/>
    </source>
</evidence>
<proteinExistence type="predicted"/>
<gene>
    <name evidence="6" type="ORF">MNOR_LOCUS27097</name>
</gene>
<dbReference type="Pfam" id="PF22898">
    <property type="entry name" value="NOMO1-like_1st"/>
    <property type="match status" value="1"/>
</dbReference>
<evidence type="ECO:0000313" key="6">
    <source>
        <dbReference type="EMBL" id="CAL4132988.1"/>
    </source>
</evidence>
<dbReference type="PANTHER" id="PTHR23303:SF14">
    <property type="entry name" value="BOS COMPLEX SUBUNIT NOMO1-RELATED"/>
    <property type="match status" value="1"/>
</dbReference>
<feature type="chain" id="PRO_5043348787" evidence="2">
    <location>
        <begin position="20"/>
        <end position="307"/>
    </location>
</feature>
<dbReference type="InterPro" id="IPR055075">
    <property type="entry name" value="NOMO-like_N"/>
</dbReference>
<dbReference type="Proteomes" id="UP001497623">
    <property type="component" value="Unassembled WGS sequence"/>
</dbReference>
<dbReference type="Pfam" id="PF22904">
    <property type="entry name" value="NOMO1-like_2nd"/>
    <property type="match status" value="1"/>
</dbReference>
<reference evidence="6 7" key="1">
    <citation type="submission" date="2024-05" db="EMBL/GenBank/DDBJ databases">
        <authorList>
            <person name="Wallberg A."/>
        </authorList>
    </citation>
    <scope>NUCLEOTIDE SEQUENCE [LARGE SCALE GENOMIC DNA]</scope>
</reference>
<dbReference type="GO" id="GO:0005789">
    <property type="term" value="C:endoplasmic reticulum membrane"/>
    <property type="evidence" value="ECO:0007669"/>
    <property type="project" value="TreeGrafter"/>
</dbReference>
<feature type="domain" description="NOMO third transthyretin-like" evidence="5">
    <location>
        <begin position="247"/>
        <end position="306"/>
    </location>
</feature>
<dbReference type="Gene3D" id="2.60.40.10">
    <property type="entry name" value="Immunoglobulins"/>
    <property type="match status" value="1"/>
</dbReference>
<dbReference type="InterPro" id="IPR013783">
    <property type="entry name" value="Ig-like_fold"/>
</dbReference>
<dbReference type="InterPro" id="IPR055074">
    <property type="entry name" value="NOMO1-3_2nd"/>
</dbReference>
<evidence type="ECO:0000313" key="7">
    <source>
        <dbReference type="Proteomes" id="UP001497623"/>
    </source>
</evidence>
<evidence type="ECO:0000259" key="3">
    <source>
        <dbReference type="Pfam" id="PF22898"/>
    </source>
</evidence>